<proteinExistence type="predicted"/>
<gene>
    <name evidence="1" type="ORF">B4067_4810</name>
</gene>
<dbReference type="RefSeq" id="WP_041056458.1">
    <property type="nucleotide sequence ID" value="NZ_JSXS01000123.1"/>
</dbReference>
<organism evidence="1 2">
    <name type="scientific">Bacillus subtilis subsp. subtilis</name>
    <dbReference type="NCBI Taxonomy" id="135461"/>
    <lineage>
        <taxon>Bacteria</taxon>
        <taxon>Bacillati</taxon>
        <taxon>Bacillota</taxon>
        <taxon>Bacilli</taxon>
        <taxon>Bacillales</taxon>
        <taxon>Bacillaceae</taxon>
        <taxon>Bacillus</taxon>
    </lineage>
</organism>
<reference evidence="1 2" key="1">
    <citation type="submission" date="2014-11" db="EMBL/GenBank/DDBJ databases">
        <title>Draft Genome Sequences of Nine Bacillus subtilis Strains that Form Spores with High Heat-Resistance.</title>
        <authorList>
            <person name="Krawcyk A.O."/>
            <person name="Berendsen E.M."/>
            <person name="de Jong A."/>
            <person name="Holsappel S."/>
            <person name="Eijlander R.T."/>
            <person name="Wells-Bennik M."/>
            <person name="Kuipers O.P."/>
        </authorList>
    </citation>
    <scope>NUCLEOTIDE SEQUENCE [LARGE SCALE GENOMIC DNA]</scope>
    <source>
        <strain evidence="1 2">B4067</strain>
    </source>
</reference>
<dbReference type="Proteomes" id="UP000031970">
    <property type="component" value="Unassembled WGS sequence"/>
</dbReference>
<accession>A0ABD3ZQJ6</accession>
<evidence type="ECO:0000313" key="1">
    <source>
        <dbReference type="EMBL" id="KIL30438.1"/>
    </source>
</evidence>
<comment type="caution">
    <text evidence="1">The sequence shown here is derived from an EMBL/GenBank/DDBJ whole genome shotgun (WGS) entry which is preliminary data.</text>
</comment>
<dbReference type="EMBL" id="JSXS01000123">
    <property type="protein sequence ID" value="KIL30438.1"/>
    <property type="molecule type" value="Genomic_DNA"/>
</dbReference>
<name>A0ABD3ZQJ6_BACIU</name>
<evidence type="ECO:0000313" key="2">
    <source>
        <dbReference type="Proteomes" id="UP000031970"/>
    </source>
</evidence>
<dbReference type="AlphaFoldDB" id="A0ABD3ZQJ6"/>
<protein>
    <submittedName>
        <fullName evidence="1">Uncharacterized protein</fullName>
    </submittedName>
</protein>
<sequence>MEAGDKIHNANEKIAALKKKKYKFETMQLETQSELLKLETQQNKEKLEILFELGEILNQIVNEEWVSSTIATKIFKRNRREYLNLFLFRENKAYINKEKFKELHDQFIQLTQELNDI</sequence>